<dbReference type="GO" id="GO:0003676">
    <property type="term" value="F:nucleic acid binding"/>
    <property type="evidence" value="ECO:0007669"/>
    <property type="project" value="InterPro"/>
</dbReference>
<feature type="domain" description="TNase-like" evidence="1">
    <location>
        <begin position="34"/>
        <end position="189"/>
    </location>
</feature>
<dbReference type="InterPro" id="IPR002071">
    <property type="entry name" value="Thermonucl_AS"/>
</dbReference>
<evidence type="ECO:0000259" key="1">
    <source>
        <dbReference type="PROSITE" id="PS50830"/>
    </source>
</evidence>
<comment type="caution">
    <text evidence="2">The sequence shown here is derived from an EMBL/GenBank/DDBJ whole genome shotgun (WGS) entry which is preliminary data.</text>
</comment>
<dbReference type="RefSeq" id="WP_218674915.1">
    <property type="nucleotide sequence ID" value="NZ_JABZEV010000010.1"/>
</dbReference>
<dbReference type="PANTHER" id="PTHR12302:SF3">
    <property type="entry name" value="SERINE_THREONINE-PROTEIN KINASE 31"/>
    <property type="match status" value="1"/>
</dbReference>
<evidence type="ECO:0000313" key="3">
    <source>
        <dbReference type="Proteomes" id="UP000746160"/>
    </source>
</evidence>
<gene>
    <name evidence="2" type="ORF">MADP07_00392</name>
</gene>
<name>A0A9Q3QDX2_9BACT</name>
<protein>
    <submittedName>
        <fullName evidence="2">Nuclease</fullName>
    </submittedName>
</protein>
<dbReference type="EMBL" id="JABZFG010000005">
    <property type="protein sequence ID" value="MBW0602669.1"/>
    <property type="molecule type" value="Genomic_DNA"/>
</dbReference>
<accession>A0A9Q3QDX2</accession>
<dbReference type="PROSITE" id="PS50830">
    <property type="entry name" value="TNASE_3"/>
    <property type="match status" value="1"/>
</dbReference>
<dbReference type="SMART" id="SM00318">
    <property type="entry name" value="SNc"/>
    <property type="match status" value="1"/>
</dbReference>
<dbReference type="PROSITE" id="PS01123">
    <property type="entry name" value="TNASE_1"/>
    <property type="match status" value="1"/>
</dbReference>
<dbReference type="AlphaFoldDB" id="A0A9Q3QDX2"/>
<dbReference type="PANTHER" id="PTHR12302">
    <property type="entry name" value="EBNA2 BINDING PROTEIN P100"/>
    <property type="match status" value="1"/>
</dbReference>
<reference evidence="2" key="1">
    <citation type="journal article" date="2021" name="Genes Genomics">
        <title>Comparative genomic analysis of Mycoplasma anatis strains.</title>
        <authorList>
            <person name="Zhou Q."/>
            <person name="Mai K."/>
            <person name="Yang D."/>
            <person name="Liu J."/>
            <person name="Yan Z."/>
            <person name="Luo C."/>
            <person name="Tan Y."/>
            <person name="Cao S."/>
            <person name="Zhou Q."/>
            <person name="Chen L."/>
            <person name="Chen F."/>
        </authorList>
    </citation>
    <scope>NUCLEOTIDE SEQUENCE</scope>
    <source>
        <strain evidence="2">DP07</strain>
    </source>
</reference>
<dbReference type="Proteomes" id="UP000746160">
    <property type="component" value="Unassembled WGS sequence"/>
</dbReference>
<organism evidence="2 3">
    <name type="scientific">Mycoplasmopsis anatis</name>
    <dbReference type="NCBI Taxonomy" id="171279"/>
    <lineage>
        <taxon>Bacteria</taxon>
        <taxon>Bacillati</taxon>
        <taxon>Mycoplasmatota</taxon>
        <taxon>Mycoplasmoidales</taxon>
        <taxon>Metamycoplasmataceae</taxon>
        <taxon>Mycoplasmopsis</taxon>
    </lineage>
</organism>
<proteinExistence type="predicted"/>
<dbReference type="InterPro" id="IPR016071">
    <property type="entry name" value="Staphylococal_nuclease_OB-fold"/>
</dbReference>
<dbReference type="Pfam" id="PF00565">
    <property type="entry name" value="SNase"/>
    <property type="match status" value="1"/>
</dbReference>
<sequence>MYLSPLSIVFSSASCNVEVKNNIETDKKTDKEINKQEYLVVQVIDGDTIVIIKDGKQVRVRLYGIDTPETYKVYSDGTNNSKSLATLENLYATKAKDELKQLILNSQSIIKLKDLGLDKYERTLGVIYTRNNEDLNLKLVQNGLARVHYISSNPKSIYYTKTDFEKEYHKKLLLSESEAKTKELGFWVENITDVFMKG</sequence>
<dbReference type="GO" id="GO:0004518">
    <property type="term" value="F:nuclease activity"/>
    <property type="evidence" value="ECO:0007669"/>
    <property type="project" value="InterPro"/>
</dbReference>
<evidence type="ECO:0000313" key="2">
    <source>
        <dbReference type="EMBL" id="MBW0602669.1"/>
    </source>
</evidence>